<dbReference type="Gene3D" id="2.60.120.580">
    <property type="entry name" value="Acetamidase/Formamidase-like domains"/>
    <property type="match status" value="2"/>
</dbReference>
<dbReference type="Pfam" id="PF03069">
    <property type="entry name" value="FmdA_AmdA"/>
    <property type="match status" value="2"/>
</dbReference>
<evidence type="ECO:0000313" key="3">
    <source>
        <dbReference type="Proteomes" id="UP001259572"/>
    </source>
</evidence>
<dbReference type="Proteomes" id="UP001259572">
    <property type="component" value="Unassembled WGS sequence"/>
</dbReference>
<comment type="caution">
    <text evidence="2">The sequence shown here is derived from an EMBL/GenBank/DDBJ whole genome shotgun (WGS) entry which is preliminary data.</text>
</comment>
<dbReference type="PANTHER" id="PTHR31891">
    <property type="entry name" value="FORMAMIDASE C869.04-RELATED"/>
    <property type="match status" value="1"/>
</dbReference>
<protein>
    <submittedName>
        <fullName evidence="2">Acetamidase/formamidase family protein</fullName>
    </submittedName>
</protein>
<name>A0ABU3Q8N1_9SPHN</name>
<dbReference type="RefSeq" id="WP_315726861.1">
    <property type="nucleotide sequence ID" value="NZ_JAVUPU010000006.1"/>
</dbReference>
<sequence length="353" mass="37969">MNKILRRTPSRGVALLAAVFFPTAVFAKAADQAPTAREHTLKASPSTVVWGYFDGSKSPVLTIEPGDTVNVETMVTGARILRLLGVPERVIRPSMIEMDEKVKQEGSHILVGPIAIRGAEPGDVLEIRIRDMAMAEPWAVNVFTPGGGTLPHLFPYQGGKFVPIDLKRKVATITSGVEVPVRPFFGNIGVGPPVLVGRLSSRPPGYHGGNFDNKELVAGSTLYLPVHVKGGLLSVGDGHAAQGDGEVNGSALEASLRGKLQIFLRKDLKLRWPQAETPTHYITMGLDPDLDEAAKRAVEEMVEYLVSTKGLSREEAYILCSAAVDLRVTQVVDGTKGIHAMLPKSVFVKSAVR</sequence>
<organism evidence="2 3">
    <name type="scientific">Sphingosinicella rhizophila</name>
    <dbReference type="NCBI Taxonomy" id="3050082"/>
    <lineage>
        <taxon>Bacteria</taxon>
        <taxon>Pseudomonadati</taxon>
        <taxon>Pseudomonadota</taxon>
        <taxon>Alphaproteobacteria</taxon>
        <taxon>Sphingomonadales</taxon>
        <taxon>Sphingosinicellaceae</taxon>
        <taxon>Sphingosinicella</taxon>
    </lineage>
</organism>
<feature type="signal peptide" evidence="1">
    <location>
        <begin position="1"/>
        <end position="29"/>
    </location>
</feature>
<dbReference type="Gene3D" id="3.10.28.20">
    <property type="entry name" value="Acetamidase/Formamidase-like domains"/>
    <property type="match status" value="1"/>
</dbReference>
<evidence type="ECO:0000313" key="2">
    <source>
        <dbReference type="EMBL" id="MDT9599759.1"/>
    </source>
</evidence>
<feature type="chain" id="PRO_5047258729" evidence="1">
    <location>
        <begin position="30"/>
        <end position="353"/>
    </location>
</feature>
<keyword evidence="3" id="KW-1185">Reference proteome</keyword>
<dbReference type="SUPFAM" id="SSF141130">
    <property type="entry name" value="Acetamidase/Formamidase-like"/>
    <property type="match status" value="1"/>
</dbReference>
<dbReference type="PANTHER" id="PTHR31891:SF1">
    <property type="entry name" value="FORMAMIDASE C869.04-RELATED"/>
    <property type="match status" value="1"/>
</dbReference>
<accession>A0ABU3Q8N1</accession>
<keyword evidence="1" id="KW-0732">Signal</keyword>
<proteinExistence type="predicted"/>
<dbReference type="InterPro" id="IPR004304">
    <property type="entry name" value="FmdA_AmdA"/>
</dbReference>
<reference evidence="2 3" key="1">
    <citation type="submission" date="2023-05" db="EMBL/GenBank/DDBJ databases">
        <authorList>
            <person name="Guo Y."/>
        </authorList>
    </citation>
    <scope>NUCLEOTIDE SEQUENCE [LARGE SCALE GENOMIC DNA]</scope>
    <source>
        <strain evidence="2 3">GR2756</strain>
    </source>
</reference>
<gene>
    <name evidence="2" type="ORF">RQX22_12430</name>
</gene>
<evidence type="ECO:0000256" key="1">
    <source>
        <dbReference type="SAM" id="SignalP"/>
    </source>
</evidence>
<dbReference type="EMBL" id="JAVUPU010000006">
    <property type="protein sequence ID" value="MDT9599759.1"/>
    <property type="molecule type" value="Genomic_DNA"/>
</dbReference>